<comment type="caution">
    <text evidence="1">The sequence shown here is derived from an EMBL/GenBank/DDBJ whole genome shotgun (WGS) entry which is preliminary data.</text>
</comment>
<organism evidence="1 2">
    <name type="scientific">Thiobacter aerophilum</name>
    <dbReference type="NCBI Taxonomy" id="3121275"/>
    <lineage>
        <taxon>Bacteria</taxon>
        <taxon>Pseudomonadati</taxon>
        <taxon>Pseudomonadota</taxon>
        <taxon>Betaproteobacteria</taxon>
        <taxon>Burkholderiales</taxon>
        <taxon>Thiobacteraceae</taxon>
        <taxon>Thiobacter</taxon>
    </lineage>
</organism>
<dbReference type="RefSeq" id="WP_347309072.1">
    <property type="nucleotide sequence ID" value="NZ_JBAJEX010000014.1"/>
</dbReference>
<sequence length="151" mass="17262">MKSLVVRFSDQVSKFETTHQRLKDIAEFLGVSQNKAVAYAINQAWEYLAEHEEMREELEWKRHGVKVGGITYLNHDQAFLDRVRERIAKGVPLPHEDDDHLESGLLFCFLSKEQQDAIRAAADPAEKRRLKAKFLKETSPEAAADNIQAAD</sequence>
<keyword evidence="2" id="KW-1185">Reference proteome</keyword>
<accession>A0ABV0EIX7</accession>
<proteinExistence type="predicted"/>
<name>A0ABV0EIX7_9BURK</name>
<dbReference type="Proteomes" id="UP001482231">
    <property type="component" value="Unassembled WGS sequence"/>
</dbReference>
<reference evidence="1 2" key="1">
    <citation type="submission" date="2024-02" db="EMBL/GenBank/DDBJ databases">
        <title>New thermophilic sulfur-oxidizing bacteria from a hot springs of the Uzon caldera (Kamchatka, Russia).</title>
        <authorList>
            <person name="Dukat A.M."/>
            <person name="Elcheninov A.G."/>
            <person name="Frolov E.N."/>
        </authorList>
    </citation>
    <scope>NUCLEOTIDE SEQUENCE [LARGE SCALE GENOMIC DNA]</scope>
    <source>
        <strain evidence="1 2">AK1</strain>
    </source>
</reference>
<evidence type="ECO:0000313" key="2">
    <source>
        <dbReference type="Proteomes" id="UP001482231"/>
    </source>
</evidence>
<protein>
    <submittedName>
        <fullName evidence="1">Uncharacterized protein</fullName>
    </submittedName>
</protein>
<evidence type="ECO:0000313" key="1">
    <source>
        <dbReference type="EMBL" id="MEO1767960.1"/>
    </source>
</evidence>
<dbReference type="EMBL" id="JBAJEX010000014">
    <property type="protein sequence ID" value="MEO1767960.1"/>
    <property type="molecule type" value="Genomic_DNA"/>
</dbReference>
<gene>
    <name evidence="1" type="ORF">V6E02_12140</name>
</gene>